<keyword evidence="2" id="KW-1185">Reference proteome</keyword>
<dbReference type="InterPro" id="IPR023393">
    <property type="entry name" value="START-like_dom_sf"/>
</dbReference>
<dbReference type="RefSeq" id="WP_344892240.1">
    <property type="nucleotide sequence ID" value="NZ_BAAAWD010000006.1"/>
</dbReference>
<dbReference type="EMBL" id="BAAAWD010000006">
    <property type="protein sequence ID" value="GAA3000971.1"/>
    <property type="molecule type" value="Genomic_DNA"/>
</dbReference>
<gene>
    <name evidence="1" type="ORF">GCM10017559_22480</name>
</gene>
<dbReference type="SUPFAM" id="SSF55961">
    <property type="entry name" value="Bet v1-like"/>
    <property type="match status" value="1"/>
</dbReference>
<dbReference type="Proteomes" id="UP001499930">
    <property type="component" value="Unassembled WGS sequence"/>
</dbReference>
<accession>A0ABN3XXI3</accession>
<protein>
    <recommendedName>
        <fullName evidence="3">Polyketide cyclase</fullName>
    </recommendedName>
</protein>
<sequence>MRPAPLFEAAGVVGAPPGEVGRLLLTVRPGPVGPDNLWLLTAHGGVVSGGPERFTLSTPAHAMTVEVTGNGGDTIAVQGGWWYRGEYTVTPHPEGTLVTHRVRNVANRWRWGVPLANRFFVGFRRDTRAGFADGLRRIGDELGCPARLL</sequence>
<dbReference type="Gene3D" id="3.30.530.20">
    <property type="match status" value="1"/>
</dbReference>
<name>A0ABN3XXI3_9ACTN</name>
<reference evidence="1 2" key="1">
    <citation type="journal article" date="2019" name="Int. J. Syst. Evol. Microbiol.">
        <title>The Global Catalogue of Microorganisms (GCM) 10K type strain sequencing project: providing services to taxonomists for standard genome sequencing and annotation.</title>
        <authorList>
            <consortium name="The Broad Institute Genomics Platform"/>
            <consortium name="The Broad Institute Genome Sequencing Center for Infectious Disease"/>
            <person name="Wu L."/>
            <person name="Ma J."/>
        </authorList>
    </citation>
    <scope>NUCLEOTIDE SEQUENCE [LARGE SCALE GENOMIC DNA]</scope>
    <source>
        <strain evidence="1 2">JCM 3106</strain>
    </source>
</reference>
<organism evidence="1 2">
    <name type="scientific">Streptosporangium longisporum</name>
    <dbReference type="NCBI Taxonomy" id="46187"/>
    <lineage>
        <taxon>Bacteria</taxon>
        <taxon>Bacillati</taxon>
        <taxon>Actinomycetota</taxon>
        <taxon>Actinomycetes</taxon>
        <taxon>Streptosporangiales</taxon>
        <taxon>Streptosporangiaceae</taxon>
        <taxon>Streptosporangium</taxon>
    </lineage>
</organism>
<evidence type="ECO:0008006" key="3">
    <source>
        <dbReference type="Google" id="ProtNLM"/>
    </source>
</evidence>
<comment type="caution">
    <text evidence="1">The sequence shown here is derived from an EMBL/GenBank/DDBJ whole genome shotgun (WGS) entry which is preliminary data.</text>
</comment>
<evidence type="ECO:0000313" key="1">
    <source>
        <dbReference type="EMBL" id="GAA3000971.1"/>
    </source>
</evidence>
<evidence type="ECO:0000313" key="2">
    <source>
        <dbReference type="Proteomes" id="UP001499930"/>
    </source>
</evidence>
<proteinExistence type="predicted"/>